<organism evidence="2 3">
    <name type="scientific">Microtetraspora glauca</name>
    <dbReference type="NCBI Taxonomy" id="1996"/>
    <lineage>
        <taxon>Bacteria</taxon>
        <taxon>Bacillati</taxon>
        <taxon>Actinomycetota</taxon>
        <taxon>Actinomycetes</taxon>
        <taxon>Streptosporangiales</taxon>
        <taxon>Streptosporangiaceae</taxon>
        <taxon>Microtetraspora</taxon>
    </lineage>
</organism>
<dbReference type="NCBIfam" id="TIGR00762">
    <property type="entry name" value="DegV"/>
    <property type="match status" value="1"/>
</dbReference>
<dbReference type="PROSITE" id="PS51482">
    <property type="entry name" value="DEGV"/>
    <property type="match status" value="1"/>
</dbReference>
<dbReference type="Pfam" id="PF02645">
    <property type="entry name" value="DegV"/>
    <property type="match status" value="1"/>
</dbReference>
<keyword evidence="3" id="KW-1185">Reference proteome</keyword>
<evidence type="ECO:0000256" key="1">
    <source>
        <dbReference type="ARBA" id="ARBA00023121"/>
    </source>
</evidence>
<evidence type="ECO:0000313" key="3">
    <source>
        <dbReference type="Proteomes" id="UP001551675"/>
    </source>
</evidence>
<dbReference type="InterPro" id="IPR043168">
    <property type="entry name" value="DegV_C"/>
</dbReference>
<sequence length="281" mass="27920">MPVAVVTDSTAYLDAAESAMWGVTVVPLHVVIGGREFDDTADPALTGVAEALREHAPVTTSQPAPQRFAAAYAAAAAAGADGVVSVHLSGSLSGTAEAARLAAKDAPVPVEVIDSGSVGMGLGFPVLAAADAARRGASLAEVVSAAGESAAATRSFFYVDTLEYLRRGGRIGAAVNLLGSALAIKPLLHLADGTITVLEKVRTANRAIARLEDLAVQATADGAVSVAVQHLGAAARARALADGLAARVPAASRLTVVEVGAVIGAHVGPGLLGVTIAPAHP</sequence>
<dbReference type="Gene3D" id="3.30.1180.10">
    <property type="match status" value="1"/>
</dbReference>
<evidence type="ECO:0000313" key="2">
    <source>
        <dbReference type="EMBL" id="MEV0969341.1"/>
    </source>
</evidence>
<reference evidence="2 3" key="1">
    <citation type="submission" date="2024-06" db="EMBL/GenBank/DDBJ databases">
        <title>The Natural Products Discovery Center: Release of the First 8490 Sequenced Strains for Exploring Actinobacteria Biosynthetic Diversity.</title>
        <authorList>
            <person name="Kalkreuter E."/>
            <person name="Kautsar S.A."/>
            <person name="Yang D."/>
            <person name="Bader C.D."/>
            <person name="Teijaro C.N."/>
            <person name="Fluegel L."/>
            <person name="Davis C.M."/>
            <person name="Simpson J.R."/>
            <person name="Lauterbach L."/>
            <person name="Steele A.D."/>
            <person name="Gui C."/>
            <person name="Meng S."/>
            <person name="Li G."/>
            <person name="Viehrig K."/>
            <person name="Ye F."/>
            <person name="Su P."/>
            <person name="Kiefer A.F."/>
            <person name="Nichols A."/>
            <person name="Cepeda A.J."/>
            <person name="Yan W."/>
            <person name="Fan B."/>
            <person name="Jiang Y."/>
            <person name="Adhikari A."/>
            <person name="Zheng C.-J."/>
            <person name="Schuster L."/>
            <person name="Cowan T.M."/>
            <person name="Smanski M.J."/>
            <person name="Chevrette M.G."/>
            <person name="De Carvalho L.P.S."/>
            <person name="Shen B."/>
        </authorList>
    </citation>
    <scope>NUCLEOTIDE SEQUENCE [LARGE SCALE GENOMIC DNA]</scope>
    <source>
        <strain evidence="2 3">NPDC050100</strain>
    </source>
</reference>
<dbReference type="RefSeq" id="WP_358132258.1">
    <property type="nucleotide sequence ID" value="NZ_JBFALK010000005.1"/>
</dbReference>
<gene>
    <name evidence="2" type="ORF">AB0I59_11960</name>
</gene>
<comment type="caution">
    <text evidence="2">The sequence shown here is derived from an EMBL/GenBank/DDBJ whole genome shotgun (WGS) entry which is preliminary data.</text>
</comment>
<name>A0ABV3GCQ1_MICGL</name>
<dbReference type="Proteomes" id="UP001551675">
    <property type="component" value="Unassembled WGS sequence"/>
</dbReference>
<dbReference type="InterPro" id="IPR003797">
    <property type="entry name" value="DegV"/>
</dbReference>
<accession>A0ABV3GCQ1</accession>
<dbReference type="PANTHER" id="PTHR33434">
    <property type="entry name" value="DEGV DOMAIN-CONTAINING PROTEIN DR_1986-RELATED"/>
    <property type="match status" value="1"/>
</dbReference>
<dbReference type="Gene3D" id="3.40.50.10170">
    <property type="match status" value="1"/>
</dbReference>
<keyword evidence="1" id="KW-0446">Lipid-binding</keyword>
<protein>
    <submittedName>
        <fullName evidence="2">DegV family protein</fullName>
    </submittedName>
</protein>
<proteinExistence type="predicted"/>
<dbReference type="EMBL" id="JBFALK010000005">
    <property type="protein sequence ID" value="MEV0969341.1"/>
    <property type="molecule type" value="Genomic_DNA"/>
</dbReference>
<dbReference type="InterPro" id="IPR050270">
    <property type="entry name" value="DegV_domain_contain"/>
</dbReference>
<dbReference type="SUPFAM" id="SSF82549">
    <property type="entry name" value="DAK1/DegV-like"/>
    <property type="match status" value="1"/>
</dbReference>
<dbReference type="PANTHER" id="PTHR33434:SF2">
    <property type="entry name" value="FATTY ACID-BINDING PROTEIN TM_1468"/>
    <property type="match status" value="1"/>
</dbReference>